<comment type="caution">
    <text evidence="1">The sequence shown here is derived from an EMBL/GenBank/DDBJ whole genome shotgun (WGS) entry which is preliminary data.</text>
</comment>
<evidence type="ECO:0000313" key="1">
    <source>
        <dbReference type="EMBL" id="MEU6819726.1"/>
    </source>
</evidence>
<keyword evidence="2" id="KW-1185">Reference proteome</keyword>
<dbReference type="Pfam" id="PF19720">
    <property type="entry name" value="DUF6214"/>
    <property type="match status" value="1"/>
</dbReference>
<sequence>MARLDQPTWPEPPGPSFRVRLTFSDGADVDVTAVVSHGRVAIEDLHAQPPLSPDDFAALVDWIERPLEEDGPVAAEPARRARPAWPRGNAGRRIVAEAYRTAQHEGHDPVLAVMCATGHSRRKSLRLIAGARDAGLLTPRHHRR</sequence>
<dbReference type="Proteomes" id="UP001551176">
    <property type="component" value="Unassembled WGS sequence"/>
</dbReference>
<evidence type="ECO:0000313" key="2">
    <source>
        <dbReference type="Proteomes" id="UP001551176"/>
    </source>
</evidence>
<name>A0ABV3BFE5_9ACTN</name>
<dbReference type="InterPro" id="IPR046186">
    <property type="entry name" value="DUF6214"/>
</dbReference>
<dbReference type="EMBL" id="JBEYXV010000001">
    <property type="protein sequence ID" value="MEU6819726.1"/>
    <property type="molecule type" value="Genomic_DNA"/>
</dbReference>
<dbReference type="RefSeq" id="WP_359344603.1">
    <property type="nucleotide sequence ID" value="NZ_JBEYXV010000001.1"/>
</dbReference>
<accession>A0ABV3BFE5</accession>
<protein>
    <submittedName>
        <fullName evidence="1">DUF6214 family protein</fullName>
    </submittedName>
</protein>
<proteinExistence type="predicted"/>
<reference evidence="1 2" key="1">
    <citation type="submission" date="2024-06" db="EMBL/GenBank/DDBJ databases">
        <title>The Natural Products Discovery Center: Release of the First 8490 Sequenced Strains for Exploring Actinobacteria Biosynthetic Diversity.</title>
        <authorList>
            <person name="Kalkreuter E."/>
            <person name="Kautsar S.A."/>
            <person name="Yang D."/>
            <person name="Bader C.D."/>
            <person name="Teijaro C.N."/>
            <person name="Fluegel L."/>
            <person name="Davis C.M."/>
            <person name="Simpson J.R."/>
            <person name="Lauterbach L."/>
            <person name="Steele A.D."/>
            <person name="Gui C."/>
            <person name="Meng S."/>
            <person name="Li G."/>
            <person name="Viehrig K."/>
            <person name="Ye F."/>
            <person name="Su P."/>
            <person name="Kiefer A.F."/>
            <person name="Nichols A."/>
            <person name="Cepeda A.J."/>
            <person name="Yan W."/>
            <person name="Fan B."/>
            <person name="Jiang Y."/>
            <person name="Adhikari A."/>
            <person name="Zheng C.-J."/>
            <person name="Schuster L."/>
            <person name="Cowan T.M."/>
            <person name="Smanski M.J."/>
            <person name="Chevrette M.G."/>
            <person name="De Carvalho L.P.S."/>
            <person name="Shen B."/>
        </authorList>
    </citation>
    <scope>NUCLEOTIDE SEQUENCE [LARGE SCALE GENOMIC DNA]</scope>
    <source>
        <strain evidence="1 2">NPDC046838</strain>
    </source>
</reference>
<gene>
    <name evidence="1" type="ORF">ABZ921_03785</name>
</gene>
<organism evidence="1 2">
    <name type="scientific">Streptomyces atriruber</name>
    <dbReference type="NCBI Taxonomy" id="545121"/>
    <lineage>
        <taxon>Bacteria</taxon>
        <taxon>Bacillati</taxon>
        <taxon>Actinomycetota</taxon>
        <taxon>Actinomycetes</taxon>
        <taxon>Kitasatosporales</taxon>
        <taxon>Streptomycetaceae</taxon>
        <taxon>Streptomyces</taxon>
    </lineage>
</organism>